<dbReference type="EMBL" id="CAJPWZ010002220">
    <property type="protein sequence ID" value="CAG2233889.1"/>
    <property type="molecule type" value="Genomic_DNA"/>
</dbReference>
<feature type="domain" description="Myb/SANT-like DNA-binding" evidence="1">
    <location>
        <begin position="71"/>
        <end position="127"/>
    </location>
</feature>
<reference evidence="2" key="1">
    <citation type="submission" date="2021-03" db="EMBL/GenBank/DDBJ databases">
        <authorList>
            <person name="Bekaert M."/>
        </authorList>
    </citation>
    <scope>NUCLEOTIDE SEQUENCE</scope>
</reference>
<evidence type="ECO:0000313" key="3">
    <source>
        <dbReference type="Proteomes" id="UP000683360"/>
    </source>
</evidence>
<dbReference type="Pfam" id="PF13873">
    <property type="entry name" value="Myb_DNA-bind_5"/>
    <property type="match status" value="1"/>
</dbReference>
<name>A0A8S3TVU0_MYTED</name>
<sequence length="290" mass="33837">MFIQCNTIQWLNSVVQNLVKDWLVIHWTQYYPVHKSSYFLYHLQNGTRKGEKSCKFYRGRKGLPYGAGGKDINIINSKYTSTLTNHRKKQVWEDIAKQLNSRGGVQRTANQIKEKWRKSCGAAREEATKDKAHARTTNLMVKEYKCPLCGKCHLKDRRPIKSAPLKKYVSSIVGRNIENDEVICRKCRTMFTKSAKTNVQTNNNHSEFVVENQPIIDIQTVHTLGRYILSKQVLNSYFECLIDYQMCMQFLDYWNYKYTVFSPLSANEVIIYHQSIKPTYICVAFSIPFT</sequence>
<dbReference type="Gene3D" id="1.10.10.60">
    <property type="entry name" value="Homeodomain-like"/>
    <property type="match status" value="1"/>
</dbReference>
<evidence type="ECO:0000313" key="2">
    <source>
        <dbReference type="EMBL" id="CAG2233889.1"/>
    </source>
</evidence>
<keyword evidence="3" id="KW-1185">Reference proteome</keyword>
<dbReference type="InterPro" id="IPR028002">
    <property type="entry name" value="Myb_DNA-bind_5"/>
</dbReference>
<gene>
    <name evidence="2" type="ORF">MEDL_46545</name>
</gene>
<dbReference type="AlphaFoldDB" id="A0A8S3TVU0"/>
<accession>A0A8S3TVU0</accession>
<comment type="caution">
    <text evidence="2">The sequence shown here is derived from an EMBL/GenBank/DDBJ whole genome shotgun (WGS) entry which is preliminary data.</text>
</comment>
<protein>
    <recommendedName>
        <fullName evidence="1">Myb/SANT-like DNA-binding domain-containing protein</fullName>
    </recommendedName>
</protein>
<organism evidence="2 3">
    <name type="scientific">Mytilus edulis</name>
    <name type="common">Blue mussel</name>
    <dbReference type="NCBI Taxonomy" id="6550"/>
    <lineage>
        <taxon>Eukaryota</taxon>
        <taxon>Metazoa</taxon>
        <taxon>Spiralia</taxon>
        <taxon>Lophotrochozoa</taxon>
        <taxon>Mollusca</taxon>
        <taxon>Bivalvia</taxon>
        <taxon>Autobranchia</taxon>
        <taxon>Pteriomorphia</taxon>
        <taxon>Mytilida</taxon>
        <taxon>Mytiloidea</taxon>
        <taxon>Mytilidae</taxon>
        <taxon>Mytilinae</taxon>
        <taxon>Mytilus</taxon>
    </lineage>
</organism>
<evidence type="ECO:0000259" key="1">
    <source>
        <dbReference type="Pfam" id="PF13873"/>
    </source>
</evidence>
<dbReference type="Proteomes" id="UP000683360">
    <property type="component" value="Unassembled WGS sequence"/>
</dbReference>
<dbReference type="OrthoDB" id="6117994at2759"/>
<proteinExistence type="predicted"/>